<comment type="caution">
    <text evidence="1">The sequence shown here is derived from an EMBL/GenBank/DDBJ whole genome shotgun (WGS) entry which is preliminary data.</text>
</comment>
<proteinExistence type="predicted"/>
<name>A0A1M2VV31_TRAPU</name>
<keyword evidence="2" id="KW-1185">Reference proteome</keyword>
<dbReference type="Proteomes" id="UP000184267">
    <property type="component" value="Unassembled WGS sequence"/>
</dbReference>
<accession>A0A1M2VV31</accession>
<evidence type="ECO:0000313" key="2">
    <source>
        <dbReference type="Proteomes" id="UP000184267"/>
    </source>
</evidence>
<dbReference type="EMBL" id="MNAD01000647">
    <property type="protein sequence ID" value="OJT11386.1"/>
    <property type="molecule type" value="Genomic_DNA"/>
</dbReference>
<organism evidence="1 2">
    <name type="scientific">Trametes pubescens</name>
    <name type="common">White-rot fungus</name>
    <dbReference type="NCBI Taxonomy" id="154538"/>
    <lineage>
        <taxon>Eukaryota</taxon>
        <taxon>Fungi</taxon>
        <taxon>Dikarya</taxon>
        <taxon>Basidiomycota</taxon>
        <taxon>Agaricomycotina</taxon>
        <taxon>Agaricomycetes</taxon>
        <taxon>Polyporales</taxon>
        <taxon>Polyporaceae</taxon>
        <taxon>Trametes</taxon>
    </lineage>
</organism>
<dbReference type="OrthoDB" id="2754565at2759"/>
<reference evidence="1 2" key="1">
    <citation type="submission" date="2016-10" db="EMBL/GenBank/DDBJ databases">
        <title>Genome sequence of the basidiomycete white-rot fungus Trametes pubescens.</title>
        <authorList>
            <person name="Makela M.R."/>
            <person name="Granchi Z."/>
            <person name="Peng M."/>
            <person name="De Vries R.P."/>
            <person name="Grigoriev I."/>
            <person name="Riley R."/>
            <person name="Hilden K."/>
        </authorList>
    </citation>
    <scope>NUCLEOTIDE SEQUENCE [LARGE SCALE GENOMIC DNA]</scope>
    <source>
        <strain evidence="1 2">FBCC735</strain>
    </source>
</reference>
<gene>
    <name evidence="1" type="ORF">TRAPUB_12081</name>
</gene>
<sequence length="73" mass="8030">MDALSARTVGVDERVQGVEEDRSDVAENGSREDLANLERVLFEDNAEKPRGLATVVVELALFVTRALRRLCAS</sequence>
<protein>
    <submittedName>
        <fullName evidence="1">Uncharacterized protein</fullName>
    </submittedName>
</protein>
<evidence type="ECO:0000313" key="1">
    <source>
        <dbReference type="EMBL" id="OJT11386.1"/>
    </source>
</evidence>
<dbReference type="AlphaFoldDB" id="A0A1M2VV31"/>